<reference evidence="5 6" key="3">
    <citation type="submission" date="2023-06" db="EMBL/GenBank/DDBJ databases">
        <authorList>
            <person name="Zeman M."/>
            <person name="Kubasova T."/>
            <person name="Jahodarova E."/>
            <person name="Nykrynova M."/>
            <person name="Rychlik I."/>
        </authorList>
    </citation>
    <scope>NUCLEOTIDE SEQUENCE [LARGE SCALE GENOMIC DNA]</scope>
    <source>
        <strain evidence="5 6">ET39</strain>
    </source>
</reference>
<evidence type="ECO:0000313" key="6">
    <source>
        <dbReference type="Proteomes" id="UP001529340"/>
    </source>
</evidence>
<organism evidence="5 6">
    <name type="scientific">Amedibacillus dolichus</name>
    <dbReference type="NCBI Taxonomy" id="31971"/>
    <lineage>
        <taxon>Bacteria</taxon>
        <taxon>Bacillati</taxon>
        <taxon>Bacillota</taxon>
        <taxon>Erysipelotrichia</taxon>
        <taxon>Erysipelotrichales</taxon>
        <taxon>Erysipelotrichaceae</taxon>
        <taxon>Amedibacillus</taxon>
    </lineage>
</organism>
<dbReference type="SUPFAM" id="SSF110738">
    <property type="entry name" value="Glycerate kinase I"/>
    <property type="match status" value="1"/>
</dbReference>
<name>A0ABT7U8X7_9FIRM</name>
<keyword evidence="2 4" id="KW-0808">Transferase</keyword>
<evidence type="ECO:0000256" key="2">
    <source>
        <dbReference type="ARBA" id="ARBA00022679"/>
    </source>
</evidence>
<dbReference type="RefSeq" id="WP_289606529.1">
    <property type="nucleotide sequence ID" value="NZ_JAUDCG010000001.1"/>
</dbReference>
<dbReference type="PANTHER" id="PTHR21599:SF0">
    <property type="entry name" value="GLYCERATE KINASE"/>
    <property type="match status" value="1"/>
</dbReference>
<comment type="caution">
    <text evidence="5">The sequence shown here is derived from an EMBL/GenBank/DDBJ whole genome shotgun (WGS) entry which is preliminary data.</text>
</comment>
<gene>
    <name evidence="5" type="ORF">QUV96_00185</name>
</gene>
<evidence type="ECO:0000256" key="4">
    <source>
        <dbReference type="PIRNR" id="PIRNR006078"/>
    </source>
</evidence>
<keyword evidence="3 4" id="KW-0418">Kinase</keyword>
<dbReference type="InterPro" id="IPR004381">
    <property type="entry name" value="Glycerate_kinase"/>
</dbReference>
<evidence type="ECO:0000313" key="5">
    <source>
        <dbReference type="EMBL" id="MDM8156052.1"/>
    </source>
</evidence>
<sequence length="375" mass="39230">MKALVAIDSFKGALSSLDAGSAAAKGIARACSAQVQVCAVADGGEGSVDALAAHKQGHFQPFACLNAFHQPIEVNVFLFEEAGVRCAALEAASVFGLHDHAVSARTVEETSTFGLGVLMKALIEANVQRLLFFLGGTITTDAGLGMLQGLGAILCDEKGHVLASTTNPLLSFDHWDAASLQQVRERCAQLEIIVACDVNAPLYGETGCAMVYAPQKGATPRQQQLLDRKLRRLEEVSGMDLMQEGCGAGGGCGAGMRLLGARLTSGFALLSESLSLADQIAAADIVVTGEGGINAQSLQGKLPVCVAQLAHQAGKPVLALCGQKEIDAALSAQFDGIFSIQQGVSTLKEAIDHTAEHLEESAYQLFRLICRITHE</sequence>
<evidence type="ECO:0000256" key="3">
    <source>
        <dbReference type="ARBA" id="ARBA00022777"/>
    </source>
</evidence>
<dbReference type="InterPro" id="IPR018197">
    <property type="entry name" value="Glycerate_kinase_RE-like"/>
</dbReference>
<dbReference type="InterPro" id="IPR018193">
    <property type="entry name" value="Glyc_kinase_flavodox-like_fold"/>
</dbReference>
<proteinExistence type="inferred from homology"/>
<keyword evidence="6" id="KW-1185">Reference proteome</keyword>
<dbReference type="Gene3D" id="3.40.50.10350">
    <property type="entry name" value="Glycerate kinase, domain 1"/>
    <property type="match status" value="1"/>
</dbReference>
<dbReference type="EC" id="2.7.1.31" evidence="5"/>
<dbReference type="EMBL" id="JAUDCG010000001">
    <property type="protein sequence ID" value="MDM8156052.1"/>
    <property type="molecule type" value="Genomic_DNA"/>
</dbReference>
<reference evidence="5 6" key="1">
    <citation type="submission" date="2023-06" db="EMBL/GenBank/DDBJ databases">
        <title>Identification and characterization of horizontal gene transfer across gut microbiota members of farm animals based on homology search.</title>
        <authorList>
            <person name="Schwarzerova J."/>
            <person name="Nykrynova M."/>
            <person name="Jureckova K."/>
            <person name="Cejkova D."/>
            <person name="Rychlik I."/>
        </authorList>
    </citation>
    <scope>NUCLEOTIDE SEQUENCE [LARGE SCALE GENOMIC DNA]</scope>
    <source>
        <strain evidence="5 6">ET39</strain>
    </source>
</reference>
<accession>A0ABT7U8X7</accession>
<dbReference type="Proteomes" id="UP001529340">
    <property type="component" value="Unassembled WGS sequence"/>
</dbReference>
<dbReference type="PIRSF" id="PIRSF006078">
    <property type="entry name" value="GlxK"/>
    <property type="match status" value="1"/>
</dbReference>
<comment type="similarity">
    <text evidence="1 4">Belongs to the glycerate kinase type-1 family.</text>
</comment>
<evidence type="ECO:0000256" key="1">
    <source>
        <dbReference type="ARBA" id="ARBA00006284"/>
    </source>
</evidence>
<dbReference type="NCBIfam" id="TIGR00045">
    <property type="entry name" value="glycerate kinase"/>
    <property type="match status" value="1"/>
</dbReference>
<protein>
    <submittedName>
        <fullName evidence="5">Glycerate kinase</fullName>
        <ecNumber evidence="5">2.7.1.31</ecNumber>
    </submittedName>
</protein>
<dbReference type="PANTHER" id="PTHR21599">
    <property type="entry name" value="GLYCERATE KINASE"/>
    <property type="match status" value="1"/>
</dbReference>
<dbReference type="InterPro" id="IPR036129">
    <property type="entry name" value="Glycerate_kinase_sf"/>
</dbReference>
<dbReference type="Pfam" id="PF02595">
    <property type="entry name" value="Gly_kinase"/>
    <property type="match status" value="1"/>
</dbReference>
<reference evidence="6" key="2">
    <citation type="submission" date="2023-06" db="EMBL/GenBank/DDBJ databases">
        <title>Identification and characterization of horizontal gene transfer across gut microbiota members of farm animals based on homology search.</title>
        <authorList>
            <person name="Zeman M."/>
            <person name="Kubasova T."/>
            <person name="Jahodarova E."/>
            <person name="Nykrynova M."/>
            <person name="Rychlik I."/>
        </authorList>
    </citation>
    <scope>NUCLEOTIDE SEQUENCE [LARGE SCALE GENOMIC DNA]</scope>
    <source>
        <strain evidence="6">ET39</strain>
    </source>
</reference>
<dbReference type="Gene3D" id="3.90.1510.10">
    <property type="entry name" value="Glycerate kinase, domain 2"/>
    <property type="match status" value="1"/>
</dbReference>
<dbReference type="GO" id="GO:0008887">
    <property type="term" value="F:glycerate kinase activity"/>
    <property type="evidence" value="ECO:0007669"/>
    <property type="project" value="UniProtKB-EC"/>
</dbReference>